<feature type="transmembrane region" description="Helical" evidence="1">
    <location>
        <begin position="90"/>
        <end position="109"/>
    </location>
</feature>
<evidence type="ECO:0000313" key="2">
    <source>
        <dbReference type="EMBL" id="AND41481.1"/>
    </source>
</evidence>
<dbReference type="KEGG" id="bon:A361_20720"/>
<evidence type="ECO:0000256" key="1">
    <source>
        <dbReference type="SAM" id="Phobius"/>
    </source>
</evidence>
<dbReference type="AlphaFoldDB" id="A0A169FWD0"/>
<protein>
    <submittedName>
        <fullName evidence="2">Uncharacterized protein</fullName>
    </submittedName>
</protein>
<gene>
    <name evidence="2" type="ORF">A361_20720</name>
</gene>
<proteinExistence type="predicted"/>
<keyword evidence="1" id="KW-0472">Membrane</keyword>
<dbReference type="EMBL" id="CP015506">
    <property type="protein sequence ID" value="AND41481.1"/>
    <property type="molecule type" value="Genomic_DNA"/>
</dbReference>
<feature type="transmembrane region" description="Helical" evidence="1">
    <location>
        <begin position="61"/>
        <end position="78"/>
    </location>
</feature>
<name>A0A169FWD0_9BACI</name>
<accession>A0A169FWD0</accession>
<keyword evidence="1" id="KW-1133">Transmembrane helix</keyword>
<dbReference type="RefSeq" id="WP_019380427.1">
    <property type="nucleotide sequence ID" value="NZ_CP015506.1"/>
</dbReference>
<feature type="transmembrane region" description="Helical" evidence="1">
    <location>
        <begin position="32"/>
        <end position="49"/>
    </location>
</feature>
<evidence type="ECO:0000313" key="3">
    <source>
        <dbReference type="Proteomes" id="UP000077856"/>
    </source>
</evidence>
<dbReference type="Proteomes" id="UP000077856">
    <property type="component" value="Chromosome"/>
</dbReference>
<feature type="transmembrane region" description="Helical" evidence="1">
    <location>
        <begin position="7"/>
        <end position="26"/>
    </location>
</feature>
<sequence>MIIKVRSLQLALFLYSLGPIILFVMGRQPSSFFFSHILASSIGVYYLDFLRLKGNIKTQNIFILIIVMVLFLPFFAIGDIIPEFAPISEMQGNILIFNSVIMLSLFLKLRPKRD</sequence>
<reference evidence="2 3" key="1">
    <citation type="submission" date="2016-04" db="EMBL/GenBank/DDBJ databases">
        <title>Complete genome sequence of Bacillus oceanisediminis strain 2691.</title>
        <authorList>
            <person name="Jeong H."/>
            <person name="Kim H.J."/>
            <person name="Lee D.-W."/>
        </authorList>
    </citation>
    <scope>NUCLEOTIDE SEQUENCE [LARGE SCALE GENOMIC DNA]</scope>
    <source>
        <strain evidence="2 3">2691</strain>
    </source>
</reference>
<keyword evidence="1" id="KW-0812">Transmembrane</keyword>
<organism evidence="2 3">
    <name type="scientific">Cytobacillus oceanisediminis 2691</name>
    <dbReference type="NCBI Taxonomy" id="1196031"/>
    <lineage>
        <taxon>Bacteria</taxon>
        <taxon>Bacillati</taxon>
        <taxon>Bacillota</taxon>
        <taxon>Bacilli</taxon>
        <taxon>Bacillales</taxon>
        <taxon>Bacillaceae</taxon>
        <taxon>Cytobacillus</taxon>
    </lineage>
</organism>